<evidence type="ECO:0000313" key="2">
    <source>
        <dbReference type="Proteomes" id="UP000604825"/>
    </source>
</evidence>
<accession>A0A811RXI9</accession>
<reference evidence="1" key="1">
    <citation type="submission" date="2020-10" db="EMBL/GenBank/DDBJ databases">
        <authorList>
            <person name="Han B."/>
            <person name="Lu T."/>
            <person name="Zhao Q."/>
            <person name="Huang X."/>
            <person name="Zhao Y."/>
        </authorList>
    </citation>
    <scope>NUCLEOTIDE SEQUENCE</scope>
</reference>
<evidence type="ECO:0000313" key="1">
    <source>
        <dbReference type="EMBL" id="CAD6334687.1"/>
    </source>
</evidence>
<organism evidence="1 2">
    <name type="scientific">Miscanthus lutarioriparius</name>
    <dbReference type="NCBI Taxonomy" id="422564"/>
    <lineage>
        <taxon>Eukaryota</taxon>
        <taxon>Viridiplantae</taxon>
        <taxon>Streptophyta</taxon>
        <taxon>Embryophyta</taxon>
        <taxon>Tracheophyta</taxon>
        <taxon>Spermatophyta</taxon>
        <taxon>Magnoliopsida</taxon>
        <taxon>Liliopsida</taxon>
        <taxon>Poales</taxon>
        <taxon>Poaceae</taxon>
        <taxon>PACMAD clade</taxon>
        <taxon>Panicoideae</taxon>
        <taxon>Andropogonodae</taxon>
        <taxon>Andropogoneae</taxon>
        <taxon>Saccharinae</taxon>
        <taxon>Miscanthus</taxon>
    </lineage>
</organism>
<keyword evidence="2" id="KW-1185">Reference proteome</keyword>
<comment type="caution">
    <text evidence="1">The sequence shown here is derived from an EMBL/GenBank/DDBJ whole genome shotgun (WGS) entry which is preliminary data.</text>
</comment>
<dbReference type="Proteomes" id="UP000604825">
    <property type="component" value="Unassembled WGS sequence"/>
</dbReference>
<dbReference type="AlphaFoldDB" id="A0A811RXI9"/>
<dbReference type="OrthoDB" id="717932at2759"/>
<sequence>MVEGEDGSIVRVYGSDSCPIGWCIHVSLFYKAATPFHFMPRPHEPTPPSHFVLRLSVVSVEV</sequence>
<proteinExistence type="predicted"/>
<dbReference type="EMBL" id="CAJGYO010000017">
    <property type="protein sequence ID" value="CAD6334687.1"/>
    <property type="molecule type" value="Genomic_DNA"/>
</dbReference>
<protein>
    <submittedName>
        <fullName evidence="1">Uncharacterized protein</fullName>
    </submittedName>
</protein>
<gene>
    <name evidence="1" type="ORF">NCGR_LOCUS58785</name>
</gene>
<name>A0A811RXI9_9POAL</name>